<dbReference type="RefSeq" id="WP_190829067.1">
    <property type="nucleotide sequence ID" value="NZ_CAWPPI010000053.1"/>
</dbReference>
<dbReference type="Proteomes" id="UP000629098">
    <property type="component" value="Unassembled WGS sequence"/>
</dbReference>
<reference evidence="1" key="1">
    <citation type="submission" date="2020-09" db="EMBL/GenBank/DDBJ databases">
        <title>Iningainema tapete sp. nov. (Scytonemataceae, Cyanobacteria) from greenhouses in central Florida (USA) produces two types of nodularin with biosynthetic potential for microcystin-LR and anabaenopeptins.</title>
        <authorList>
            <person name="Berthold D.E."/>
            <person name="Lefler F.W."/>
            <person name="Huang I.-S."/>
            <person name="Abdulla H."/>
            <person name="Zimba P.V."/>
            <person name="Laughinghouse H.D. IV."/>
        </authorList>
    </citation>
    <scope>NUCLEOTIDE SEQUENCE</scope>
    <source>
        <strain evidence="1">BLCCT55</strain>
    </source>
</reference>
<comment type="caution">
    <text evidence="1">The sequence shown here is derived from an EMBL/GenBank/DDBJ whole genome shotgun (WGS) entry which is preliminary data.</text>
</comment>
<sequence>MVKNTQNNYNSLPRFRGNAPWLWRSNFRDVASALSALFLLEDEMNYRYTMLERAKVLNLDNYNKVAGEPLRRIAVVFNNSANLMESKELKSIFESTCERIGEMGKAVGIHLILGRL</sequence>
<accession>A0A8J6XMZ9</accession>
<evidence type="ECO:0000313" key="1">
    <source>
        <dbReference type="EMBL" id="MBD2773347.1"/>
    </source>
</evidence>
<dbReference type="Gene3D" id="3.40.50.300">
    <property type="entry name" value="P-loop containing nucleotide triphosphate hydrolases"/>
    <property type="match status" value="1"/>
</dbReference>
<dbReference type="EMBL" id="JACXAE010000053">
    <property type="protein sequence ID" value="MBD2773347.1"/>
    <property type="molecule type" value="Genomic_DNA"/>
</dbReference>
<name>A0A8J6XMZ9_9CYAN</name>
<proteinExistence type="predicted"/>
<evidence type="ECO:0000313" key="2">
    <source>
        <dbReference type="Proteomes" id="UP000629098"/>
    </source>
</evidence>
<dbReference type="InterPro" id="IPR027417">
    <property type="entry name" value="P-loop_NTPase"/>
</dbReference>
<dbReference type="AlphaFoldDB" id="A0A8J6XMZ9"/>
<gene>
    <name evidence="1" type="ORF">ICL16_15020</name>
</gene>
<protein>
    <submittedName>
        <fullName evidence="1">Uncharacterized protein</fullName>
    </submittedName>
</protein>
<keyword evidence="2" id="KW-1185">Reference proteome</keyword>
<organism evidence="1 2">
    <name type="scientific">Iningainema tapete BLCC-T55</name>
    <dbReference type="NCBI Taxonomy" id="2748662"/>
    <lineage>
        <taxon>Bacteria</taxon>
        <taxon>Bacillati</taxon>
        <taxon>Cyanobacteriota</taxon>
        <taxon>Cyanophyceae</taxon>
        <taxon>Nostocales</taxon>
        <taxon>Scytonemataceae</taxon>
        <taxon>Iningainema tapete</taxon>
    </lineage>
</organism>